<evidence type="ECO:0000313" key="2">
    <source>
        <dbReference type="Proteomes" id="UP000321223"/>
    </source>
</evidence>
<dbReference type="Proteomes" id="UP000321223">
    <property type="component" value="Unassembled WGS sequence"/>
</dbReference>
<protein>
    <submittedName>
        <fullName evidence="1">Uncharacterized protein</fullName>
    </submittedName>
</protein>
<evidence type="ECO:0000313" key="1">
    <source>
        <dbReference type="EMBL" id="GCA94338.1"/>
    </source>
</evidence>
<organism evidence="1 2">
    <name type="scientific">Microcystis aeruginosa 11-30S32</name>
    <dbReference type="NCBI Taxonomy" id="2358142"/>
    <lineage>
        <taxon>Bacteria</taxon>
        <taxon>Bacillati</taxon>
        <taxon>Cyanobacteriota</taxon>
        <taxon>Cyanophyceae</taxon>
        <taxon>Oscillatoriophycideae</taxon>
        <taxon>Chroococcales</taxon>
        <taxon>Microcystaceae</taxon>
        <taxon>Microcystis</taxon>
    </lineage>
</organism>
<dbReference type="RefSeq" id="WP_147071800.1">
    <property type="nucleotide sequence ID" value="NZ_BHVU01000192.1"/>
</dbReference>
<reference evidence="1 2" key="1">
    <citation type="journal article" date="2019" name="Appl. Environ. Microbiol.">
        <title>Co-occurrence of broad and narrow host-range viruses infecting the toxic bloom-forming cyanobacterium Microcystis aeruginosa.</title>
        <authorList>
            <person name="Morimoto D."/>
            <person name="Tominaga K."/>
            <person name="Nishimura Y."/>
            <person name="Yoshida N."/>
            <person name="Kimura S."/>
            <person name="Sako Y."/>
            <person name="Yoshida T."/>
        </authorList>
    </citation>
    <scope>NUCLEOTIDE SEQUENCE [LARGE SCALE GENOMIC DNA]</scope>
    <source>
        <strain evidence="1 2">11-30S32</strain>
    </source>
</reference>
<comment type="caution">
    <text evidence="1">The sequence shown here is derived from an EMBL/GenBank/DDBJ whole genome shotgun (WGS) entry which is preliminary data.</text>
</comment>
<dbReference type="EMBL" id="BHVU01000192">
    <property type="protein sequence ID" value="GCA94338.1"/>
    <property type="molecule type" value="Genomic_DNA"/>
</dbReference>
<dbReference type="AlphaFoldDB" id="A0A510PKH2"/>
<proteinExistence type="predicted"/>
<name>A0A510PKH2_MICAE</name>
<gene>
    <name evidence="1" type="ORF">MAE30S32_29900</name>
</gene>
<accession>A0A510PKH2</accession>
<sequence length="67" mass="6982">MNLPIQSQPVMRNVSTAKIFSEDGVNPSVDWKCLVKCAGKLALCATSPNPVQCLISAGASDCISCLG</sequence>